<feature type="region of interest" description="Disordered" evidence="1">
    <location>
        <begin position="1"/>
        <end position="31"/>
    </location>
</feature>
<evidence type="ECO:0000313" key="3">
    <source>
        <dbReference type="Proteomes" id="UP000193087"/>
    </source>
</evidence>
<gene>
    <name evidence="2" type="ORF">AWC22_05045</name>
</gene>
<sequence length="78" mass="8132">MPAKAASEPIRSGSKEGDPSTPPTGVAPSISPLALVRHPTDDAPVDHTRLTGEASWSRTTLVDGVEVAMVKAREIADE</sequence>
<dbReference type="Proteomes" id="UP000193087">
    <property type="component" value="Unassembled WGS sequence"/>
</dbReference>
<keyword evidence="3" id="KW-1185">Reference proteome</keyword>
<proteinExistence type="predicted"/>
<dbReference type="EMBL" id="LQPQ01000230">
    <property type="protein sequence ID" value="ORW61569.1"/>
    <property type="molecule type" value="Genomic_DNA"/>
</dbReference>
<evidence type="ECO:0000313" key="2">
    <source>
        <dbReference type="EMBL" id="ORW61569.1"/>
    </source>
</evidence>
<reference evidence="2 3" key="1">
    <citation type="submission" date="2016-01" db="EMBL/GenBank/DDBJ databases">
        <title>The new phylogeny of the genus Mycobacterium.</title>
        <authorList>
            <person name="Tarcisio F."/>
            <person name="Conor M."/>
            <person name="Antonella G."/>
            <person name="Elisabetta G."/>
            <person name="Giulia F.S."/>
            <person name="Sara T."/>
            <person name="Anna F."/>
            <person name="Clotilde B."/>
            <person name="Roberto B."/>
            <person name="Veronica D.S."/>
            <person name="Fabio R."/>
            <person name="Monica P."/>
            <person name="Olivier J."/>
            <person name="Enrico T."/>
            <person name="Nicola S."/>
        </authorList>
    </citation>
    <scope>NUCLEOTIDE SEQUENCE [LARGE SCALE GENOMIC DNA]</scope>
    <source>
        <strain evidence="2 3">DSM 45176</strain>
    </source>
</reference>
<accession>A0A1X2BE75</accession>
<protein>
    <submittedName>
        <fullName evidence="2">Uncharacterized protein</fullName>
    </submittedName>
</protein>
<evidence type="ECO:0000256" key="1">
    <source>
        <dbReference type="SAM" id="MobiDB-lite"/>
    </source>
</evidence>
<comment type="caution">
    <text evidence="2">The sequence shown here is derived from an EMBL/GenBank/DDBJ whole genome shotgun (WGS) entry which is preliminary data.</text>
</comment>
<organism evidence="2 3">
    <name type="scientific">Mycobacterium riyadhense</name>
    <dbReference type="NCBI Taxonomy" id="486698"/>
    <lineage>
        <taxon>Bacteria</taxon>
        <taxon>Bacillati</taxon>
        <taxon>Actinomycetota</taxon>
        <taxon>Actinomycetes</taxon>
        <taxon>Mycobacteriales</taxon>
        <taxon>Mycobacteriaceae</taxon>
        <taxon>Mycobacterium</taxon>
    </lineage>
</organism>
<name>A0A1X2BE75_9MYCO</name>
<dbReference type="AlphaFoldDB" id="A0A1X2BE75"/>